<dbReference type="EMBL" id="VZZJ01000005">
    <property type="protein sequence ID" value="KAB1074310.1"/>
    <property type="molecule type" value="Genomic_DNA"/>
</dbReference>
<reference evidence="2 3" key="1">
    <citation type="submission" date="2019-09" db="EMBL/GenBank/DDBJ databases">
        <title>YIM 132548 draft genome.</title>
        <authorList>
            <person name="Jiang L."/>
        </authorList>
    </citation>
    <scope>NUCLEOTIDE SEQUENCE [LARGE SCALE GENOMIC DNA]</scope>
    <source>
        <strain evidence="2 3">YIM 132548</strain>
    </source>
</reference>
<evidence type="ECO:0000313" key="2">
    <source>
        <dbReference type="EMBL" id="KAB1074310.1"/>
    </source>
</evidence>
<dbReference type="AlphaFoldDB" id="A0A6N6MWP4"/>
<proteinExistence type="predicted"/>
<keyword evidence="1" id="KW-1133">Transmembrane helix</keyword>
<comment type="caution">
    <text evidence="2">The sequence shown here is derived from an EMBL/GenBank/DDBJ whole genome shotgun (WGS) entry which is preliminary data.</text>
</comment>
<keyword evidence="3" id="KW-1185">Reference proteome</keyword>
<accession>A0A6N6MWP4</accession>
<name>A0A6N6MWP4_9HYPH</name>
<dbReference type="Proteomes" id="UP000441523">
    <property type="component" value="Unassembled WGS sequence"/>
</dbReference>
<evidence type="ECO:0000256" key="1">
    <source>
        <dbReference type="SAM" id="Phobius"/>
    </source>
</evidence>
<protein>
    <submittedName>
        <fullName evidence="2">Uncharacterized protein</fullName>
    </submittedName>
</protein>
<organism evidence="2 3">
    <name type="scientific">Methylobacterium planeticum</name>
    <dbReference type="NCBI Taxonomy" id="2615211"/>
    <lineage>
        <taxon>Bacteria</taxon>
        <taxon>Pseudomonadati</taxon>
        <taxon>Pseudomonadota</taxon>
        <taxon>Alphaproteobacteria</taxon>
        <taxon>Hyphomicrobiales</taxon>
        <taxon>Methylobacteriaceae</taxon>
        <taxon>Methylobacterium</taxon>
    </lineage>
</organism>
<keyword evidence="1" id="KW-0472">Membrane</keyword>
<keyword evidence="1" id="KW-0812">Transmembrane</keyword>
<dbReference type="RefSeq" id="WP_150962707.1">
    <property type="nucleotide sequence ID" value="NZ_VZZJ01000005.1"/>
</dbReference>
<gene>
    <name evidence="2" type="ORF">F6X51_07995</name>
</gene>
<evidence type="ECO:0000313" key="3">
    <source>
        <dbReference type="Proteomes" id="UP000441523"/>
    </source>
</evidence>
<sequence>MLVGYIPIALLGAAGTTALMWSHGAVEALLAAPLGGSLATLAVAAGGYLSGVFEARGSARTRDRGVHARFLPTWTAVAHH</sequence>
<feature type="transmembrane region" description="Helical" evidence="1">
    <location>
        <begin position="34"/>
        <end position="53"/>
    </location>
</feature>